<dbReference type="OrthoDB" id="6132182at2759"/>
<dbReference type="InterPro" id="IPR002227">
    <property type="entry name" value="Tyrosinase_Cu-bd"/>
</dbReference>
<dbReference type="SUPFAM" id="SSF48056">
    <property type="entry name" value="Di-copper centre-containing domain"/>
    <property type="match status" value="1"/>
</dbReference>
<proteinExistence type="predicted"/>
<dbReference type="PANTHER" id="PTHR11474:SF126">
    <property type="entry name" value="TYROSINASE-LIKE PROTEIN TYR-1-RELATED"/>
    <property type="match status" value="1"/>
</dbReference>
<name>A0A4Y9ZE70_9AGAM</name>
<accession>A0A4Y9ZE70</accession>
<evidence type="ECO:0000313" key="4">
    <source>
        <dbReference type="EMBL" id="TFY72882.1"/>
    </source>
</evidence>
<evidence type="ECO:0000313" key="5">
    <source>
        <dbReference type="Proteomes" id="UP000298327"/>
    </source>
</evidence>
<gene>
    <name evidence="4" type="ORF">EVG20_g152</name>
</gene>
<dbReference type="STRING" id="205917.A0A4Y9ZE70"/>
<dbReference type="Proteomes" id="UP000298327">
    <property type="component" value="Unassembled WGS sequence"/>
</dbReference>
<protein>
    <recommendedName>
        <fullName evidence="3">Tyrosinase copper-binding domain-containing protein</fullName>
    </recommendedName>
</protein>
<keyword evidence="1" id="KW-0479">Metal-binding</keyword>
<comment type="caution">
    <text evidence="4">The sequence shown here is derived from an EMBL/GenBank/DDBJ whole genome shotgun (WGS) entry which is preliminary data.</text>
</comment>
<dbReference type="GO" id="GO:0016491">
    <property type="term" value="F:oxidoreductase activity"/>
    <property type="evidence" value="ECO:0007669"/>
    <property type="project" value="InterPro"/>
</dbReference>
<sequence length="471" mass="52172">MGAWSSTLPAFTAFLPLQNGRVNPAGIILLTQGITCLEVKDCLYGTYPVDAIECTDRVAGAPLESRTISTEVVVYQTPISRPIVVRRRDDVPIKPIAQERPSIPAYKGITEGATQCTKPSVRKEWRSMSKEDRSAWIRAVKCLSHLPHDPALSPSVDPSVSLIPPVNASGSYYDDFVYMHMDLNVRIHFTGLFLPWHRWYVNVYETALKEKCGYEGAAPYWNWSQDSADVYEASIFQESDPESGLGGWGIPAKDYSVPDGGFSDFHLSYPSPHTLRRNFTLQPYITETSPLFPDPAKQANATFTPAEVSKLVNGFSGDYVGFQKYFEGFEGAHGSVHLIMGGDLGGTCPQNAPKNCTPGPTWSANGIKFSPMFSTTQLTGSTIAEPMFWMHHAMVDKVWYDWQHKSQENFWKYSGGSVEAISNLTGYEQYPNGAPPTLSLNSIMPADGLFPEATIYDVMNTTGGILCYKYE</sequence>
<dbReference type="AlphaFoldDB" id="A0A4Y9ZE70"/>
<feature type="domain" description="Tyrosinase copper-binding" evidence="3">
    <location>
        <begin position="188"/>
        <end position="205"/>
    </location>
</feature>
<keyword evidence="5" id="KW-1185">Reference proteome</keyword>
<dbReference type="InterPro" id="IPR008922">
    <property type="entry name" value="Di-copper_centre_dom_sf"/>
</dbReference>
<reference evidence="4 5" key="1">
    <citation type="submission" date="2019-02" db="EMBL/GenBank/DDBJ databases">
        <title>Genome sequencing of the rare red list fungi Dentipellis fragilis.</title>
        <authorList>
            <person name="Buettner E."/>
            <person name="Kellner H."/>
        </authorList>
    </citation>
    <scope>NUCLEOTIDE SEQUENCE [LARGE SCALE GENOMIC DNA]</scope>
    <source>
        <strain evidence="4 5">DSM 105465</strain>
    </source>
</reference>
<dbReference type="PANTHER" id="PTHR11474">
    <property type="entry name" value="TYROSINASE FAMILY MEMBER"/>
    <property type="match status" value="1"/>
</dbReference>
<dbReference type="PROSITE" id="PS00497">
    <property type="entry name" value="TYROSINASE_1"/>
    <property type="match status" value="1"/>
</dbReference>
<dbReference type="Gene3D" id="1.10.1280.10">
    <property type="entry name" value="Di-copper center containing domain from catechol oxidase"/>
    <property type="match status" value="1"/>
</dbReference>
<dbReference type="InterPro" id="IPR050316">
    <property type="entry name" value="Tyrosinase/Hemocyanin"/>
</dbReference>
<keyword evidence="2" id="KW-0186">Copper</keyword>
<evidence type="ECO:0000256" key="2">
    <source>
        <dbReference type="ARBA" id="ARBA00023008"/>
    </source>
</evidence>
<dbReference type="GO" id="GO:0046872">
    <property type="term" value="F:metal ion binding"/>
    <property type="evidence" value="ECO:0007669"/>
    <property type="project" value="UniProtKB-KW"/>
</dbReference>
<dbReference type="Pfam" id="PF00264">
    <property type="entry name" value="Tyrosinase"/>
    <property type="match status" value="1"/>
</dbReference>
<dbReference type="EMBL" id="SEOQ01000003">
    <property type="protein sequence ID" value="TFY72882.1"/>
    <property type="molecule type" value="Genomic_DNA"/>
</dbReference>
<organism evidence="4 5">
    <name type="scientific">Dentipellis fragilis</name>
    <dbReference type="NCBI Taxonomy" id="205917"/>
    <lineage>
        <taxon>Eukaryota</taxon>
        <taxon>Fungi</taxon>
        <taxon>Dikarya</taxon>
        <taxon>Basidiomycota</taxon>
        <taxon>Agaricomycotina</taxon>
        <taxon>Agaricomycetes</taxon>
        <taxon>Russulales</taxon>
        <taxon>Hericiaceae</taxon>
        <taxon>Dentipellis</taxon>
    </lineage>
</organism>
<evidence type="ECO:0000256" key="1">
    <source>
        <dbReference type="ARBA" id="ARBA00022723"/>
    </source>
</evidence>
<evidence type="ECO:0000259" key="3">
    <source>
        <dbReference type="PROSITE" id="PS00497"/>
    </source>
</evidence>
<dbReference type="PRINTS" id="PR00092">
    <property type="entry name" value="TYROSINASE"/>
</dbReference>